<dbReference type="GO" id="GO:0008579">
    <property type="term" value="F:JUN kinase phosphatase activity"/>
    <property type="evidence" value="ECO:0007669"/>
    <property type="project" value="TreeGrafter"/>
</dbReference>
<evidence type="ECO:0000313" key="4">
    <source>
        <dbReference type="EMBL" id="CAB9519318.1"/>
    </source>
</evidence>
<dbReference type="OrthoDB" id="10252009at2759"/>
<dbReference type="InterPro" id="IPR000387">
    <property type="entry name" value="Tyr_Pase_dom"/>
</dbReference>
<evidence type="ECO:0000259" key="3">
    <source>
        <dbReference type="PROSITE" id="PS50056"/>
    </source>
</evidence>
<dbReference type="PANTHER" id="PTHR46377">
    <property type="entry name" value="DUAL SPECIFICITY PROTEIN PHOSPHATASE 19"/>
    <property type="match status" value="1"/>
</dbReference>
<dbReference type="CDD" id="cd14498">
    <property type="entry name" value="DSP"/>
    <property type="match status" value="1"/>
</dbReference>
<evidence type="ECO:0000256" key="2">
    <source>
        <dbReference type="ARBA" id="ARBA00022912"/>
    </source>
</evidence>
<accession>A0A9N8EEH9</accession>
<evidence type="ECO:0000256" key="1">
    <source>
        <dbReference type="ARBA" id="ARBA00022801"/>
    </source>
</evidence>
<dbReference type="EMBL" id="CAICTM010001006">
    <property type="protein sequence ID" value="CAB9519318.1"/>
    <property type="molecule type" value="Genomic_DNA"/>
</dbReference>
<dbReference type="InterPro" id="IPR020422">
    <property type="entry name" value="TYR_PHOSPHATASE_DUAL_dom"/>
</dbReference>
<dbReference type="PANTHER" id="PTHR46377:SF1">
    <property type="entry name" value="DUAL SPECIFICITY PROTEIN PHOSPHATASE 19"/>
    <property type="match status" value="1"/>
</dbReference>
<dbReference type="PROSITE" id="PS00383">
    <property type="entry name" value="TYR_PHOSPHATASE_1"/>
    <property type="match status" value="1"/>
</dbReference>
<feature type="domain" description="Tyrosine specific protein phosphatases" evidence="3">
    <location>
        <begin position="106"/>
        <end position="167"/>
    </location>
</feature>
<evidence type="ECO:0000313" key="5">
    <source>
        <dbReference type="Proteomes" id="UP001153069"/>
    </source>
</evidence>
<gene>
    <name evidence="4" type="ORF">SEMRO_1008_G230550.1</name>
</gene>
<keyword evidence="2" id="KW-0904">Protein phosphatase</keyword>
<sequence>MNDSFAGFPKHVCKSEVSTFSGLPKVGQYDNLLTAPPFKYRAMDAATQVTNQIYIGPLSVARDRKELKRLEVSAVVCAAAEGRCFFPDEFDYWEAPQLAEHSCDIIDILDLMKDLWDFCEPRLQKGEKLFFHCVHGRTRSATMLVYILSKGSKKRVLETYEIIRAKRDVFIPEPWLQAMQAKLSQHESLPIRDSTAVHPSS</sequence>
<organism evidence="4 5">
    <name type="scientific">Seminavis robusta</name>
    <dbReference type="NCBI Taxonomy" id="568900"/>
    <lineage>
        <taxon>Eukaryota</taxon>
        <taxon>Sar</taxon>
        <taxon>Stramenopiles</taxon>
        <taxon>Ochrophyta</taxon>
        <taxon>Bacillariophyta</taxon>
        <taxon>Bacillariophyceae</taxon>
        <taxon>Bacillariophycidae</taxon>
        <taxon>Naviculales</taxon>
        <taxon>Naviculaceae</taxon>
        <taxon>Seminavis</taxon>
    </lineage>
</organism>
<dbReference type="InterPro" id="IPR000340">
    <property type="entry name" value="Dual-sp_phosphatase_cat-dom"/>
</dbReference>
<protein>
    <submittedName>
        <fullName evidence="4">Protein phosphatase Slingshot homolog 2</fullName>
    </submittedName>
</protein>
<name>A0A9N8EEH9_9STRA</name>
<dbReference type="GO" id="GO:0005737">
    <property type="term" value="C:cytoplasm"/>
    <property type="evidence" value="ECO:0007669"/>
    <property type="project" value="TreeGrafter"/>
</dbReference>
<dbReference type="PROSITE" id="PS50056">
    <property type="entry name" value="TYR_PHOSPHATASE_2"/>
    <property type="match status" value="1"/>
</dbReference>
<dbReference type="InterPro" id="IPR016130">
    <property type="entry name" value="Tyr_Pase_AS"/>
</dbReference>
<dbReference type="InterPro" id="IPR029021">
    <property type="entry name" value="Prot-tyrosine_phosphatase-like"/>
</dbReference>
<dbReference type="Gene3D" id="3.90.190.10">
    <property type="entry name" value="Protein tyrosine phosphatase superfamily"/>
    <property type="match status" value="1"/>
</dbReference>
<keyword evidence="5" id="KW-1185">Reference proteome</keyword>
<dbReference type="SUPFAM" id="SSF52799">
    <property type="entry name" value="(Phosphotyrosine protein) phosphatases II"/>
    <property type="match status" value="1"/>
</dbReference>
<reference evidence="4" key="1">
    <citation type="submission" date="2020-06" db="EMBL/GenBank/DDBJ databases">
        <authorList>
            <consortium name="Plant Systems Biology data submission"/>
        </authorList>
    </citation>
    <scope>NUCLEOTIDE SEQUENCE</scope>
    <source>
        <strain evidence="4">D6</strain>
    </source>
</reference>
<dbReference type="Proteomes" id="UP001153069">
    <property type="component" value="Unassembled WGS sequence"/>
</dbReference>
<dbReference type="AlphaFoldDB" id="A0A9N8EEH9"/>
<proteinExistence type="predicted"/>
<dbReference type="Pfam" id="PF00782">
    <property type="entry name" value="DSPc"/>
    <property type="match status" value="1"/>
</dbReference>
<dbReference type="SMART" id="SM00195">
    <property type="entry name" value="DSPc"/>
    <property type="match status" value="1"/>
</dbReference>
<comment type="caution">
    <text evidence="4">The sequence shown here is derived from an EMBL/GenBank/DDBJ whole genome shotgun (WGS) entry which is preliminary data.</text>
</comment>
<keyword evidence="1" id="KW-0378">Hydrolase</keyword>